<keyword evidence="1" id="KW-0472">Membrane</keyword>
<evidence type="ECO:0000313" key="2">
    <source>
        <dbReference type="EMBL" id="QMW22529.1"/>
    </source>
</evidence>
<dbReference type="RefSeq" id="WP_182295512.1">
    <property type="nucleotide sequence ID" value="NZ_CP059851.1"/>
</dbReference>
<dbReference type="KEGG" id="sand:H3309_14555"/>
<reference evidence="2 3" key="1">
    <citation type="submission" date="2020-07" db="EMBL/GenBank/DDBJ databases">
        <title>Complete genome sequence for Sandaracinobacter sp. M6.</title>
        <authorList>
            <person name="Tang Y."/>
            <person name="Liu Q."/>
            <person name="Guo Z."/>
            <person name="Lei P."/>
            <person name="Huang B."/>
        </authorList>
    </citation>
    <scope>NUCLEOTIDE SEQUENCE [LARGE SCALE GENOMIC DNA]</scope>
    <source>
        <strain evidence="2 3">M6</strain>
    </source>
</reference>
<keyword evidence="3" id="KW-1185">Reference proteome</keyword>
<evidence type="ECO:0000313" key="3">
    <source>
        <dbReference type="Proteomes" id="UP000515292"/>
    </source>
</evidence>
<protein>
    <submittedName>
        <fullName evidence="2">Uncharacterized protein</fullName>
    </submittedName>
</protein>
<feature type="transmembrane region" description="Helical" evidence="1">
    <location>
        <begin position="21"/>
        <end position="40"/>
    </location>
</feature>
<accession>A0A7G5IGN7</accession>
<dbReference type="Proteomes" id="UP000515292">
    <property type="component" value="Chromosome"/>
</dbReference>
<dbReference type="EMBL" id="CP059851">
    <property type="protein sequence ID" value="QMW22529.1"/>
    <property type="molecule type" value="Genomic_DNA"/>
</dbReference>
<name>A0A7G5IGN7_9SPHN</name>
<sequence>MTNGPDLPSPLAQARRRFRRLMLWMFAFSLLVVAAAYAWLSGSGTPMRAHFLIAVALGIVASLMLAAVLMGLVFFSNASGADKQVGQDD</sequence>
<organism evidence="2 3">
    <name type="scientific">Sandaracinobacteroides saxicola</name>
    <dbReference type="NCBI Taxonomy" id="2759707"/>
    <lineage>
        <taxon>Bacteria</taxon>
        <taxon>Pseudomonadati</taxon>
        <taxon>Pseudomonadota</taxon>
        <taxon>Alphaproteobacteria</taxon>
        <taxon>Sphingomonadales</taxon>
        <taxon>Sphingosinicellaceae</taxon>
        <taxon>Sandaracinobacteroides</taxon>
    </lineage>
</organism>
<keyword evidence="1" id="KW-1133">Transmembrane helix</keyword>
<keyword evidence="1" id="KW-0812">Transmembrane</keyword>
<proteinExistence type="predicted"/>
<feature type="transmembrane region" description="Helical" evidence="1">
    <location>
        <begin position="52"/>
        <end position="75"/>
    </location>
</feature>
<dbReference type="AlphaFoldDB" id="A0A7G5IGN7"/>
<evidence type="ECO:0000256" key="1">
    <source>
        <dbReference type="SAM" id="Phobius"/>
    </source>
</evidence>
<gene>
    <name evidence="2" type="ORF">H3309_14555</name>
</gene>